<dbReference type="Proteomes" id="UP000001660">
    <property type="component" value="Chromosome"/>
</dbReference>
<dbReference type="HOGENOM" id="CLU_2714905_0_0_0"/>
<dbReference type="AlphaFoldDB" id="D8P888"/>
<dbReference type="KEGG" id="nde:NIDE4051"/>
<dbReference type="STRING" id="330214.NIDE4051"/>
<gene>
    <name evidence="1" type="ORF">NIDE4051</name>
</gene>
<reference evidence="1 2" key="1">
    <citation type="journal article" date="2010" name="Proc. Natl. Acad. Sci. U.S.A.">
        <title>A Nitrospira metagenome illuminates the physiology and evolution of globally important nitrite-oxidizing bacteria.</title>
        <authorList>
            <person name="Lucker S."/>
            <person name="Wagner M."/>
            <person name="Maixner F."/>
            <person name="Pelletier E."/>
            <person name="Koch H."/>
            <person name="Vacherie B."/>
            <person name="Rattei T."/>
            <person name="Sinninghe Damste J."/>
            <person name="Spieck E."/>
            <person name="Le Paslier D."/>
            <person name="Daims H."/>
        </authorList>
    </citation>
    <scope>NUCLEOTIDE SEQUENCE [LARGE SCALE GENOMIC DNA]</scope>
</reference>
<sequence>MHSLKPRNAQTALNMCTCGKLHFKYGPVTLHFESDEFTSFANAVAHLHARYKELRQPQPSGTIPTLHNDFCH</sequence>
<dbReference type="EMBL" id="FP929003">
    <property type="protein sequence ID" value="CBK43720.1"/>
    <property type="molecule type" value="Genomic_DNA"/>
</dbReference>
<evidence type="ECO:0000313" key="2">
    <source>
        <dbReference type="Proteomes" id="UP000001660"/>
    </source>
</evidence>
<keyword evidence="2" id="KW-1185">Reference proteome</keyword>
<accession>D8P888</accession>
<evidence type="ECO:0000313" key="1">
    <source>
        <dbReference type="EMBL" id="CBK43720.1"/>
    </source>
</evidence>
<proteinExistence type="predicted"/>
<protein>
    <submittedName>
        <fullName evidence="1">Uncharacterized protein</fullName>
    </submittedName>
</protein>
<name>D8P888_9BACT</name>
<organism evidence="1 2">
    <name type="scientific">Nitrospira defluvii</name>
    <dbReference type="NCBI Taxonomy" id="330214"/>
    <lineage>
        <taxon>Bacteria</taxon>
        <taxon>Pseudomonadati</taxon>
        <taxon>Nitrospirota</taxon>
        <taxon>Nitrospiria</taxon>
        <taxon>Nitrospirales</taxon>
        <taxon>Nitrospiraceae</taxon>
        <taxon>Nitrospira</taxon>
    </lineage>
</organism>